<protein>
    <recommendedName>
        <fullName evidence="2">histidine kinase</fullName>
        <ecNumber evidence="2">2.7.13.3</ecNumber>
    </recommendedName>
</protein>
<dbReference type="CDD" id="cd00082">
    <property type="entry name" value="HisKA"/>
    <property type="match status" value="1"/>
</dbReference>
<dbReference type="CDD" id="cd17546">
    <property type="entry name" value="REC_hyHK_CKI1_RcsC-like"/>
    <property type="match status" value="1"/>
</dbReference>
<evidence type="ECO:0000256" key="2">
    <source>
        <dbReference type="ARBA" id="ARBA00012438"/>
    </source>
</evidence>
<keyword evidence="3 6" id="KW-0597">Phosphoprotein</keyword>
<evidence type="ECO:0000313" key="10">
    <source>
        <dbReference type="EMBL" id="MDQ0466586.1"/>
    </source>
</evidence>
<feature type="domain" description="PAS" evidence="9">
    <location>
        <begin position="153"/>
        <end position="203"/>
    </location>
</feature>
<dbReference type="PROSITE" id="PS50110">
    <property type="entry name" value="RESPONSE_REGULATORY"/>
    <property type="match status" value="1"/>
</dbReference>
<evidence type="ECO:0000256" key="4">
    <source>
        <dbReference type="ARBA" id="ARBA00022679"/>
    </source>
</evidence>
<name>A0ABU0IX46_9CAUL</name>
<feature type="modified residue" description="4-aspartylphosphate" evidence="6">
    <location>
        <position position="561"/>
    </location>
</feature>
<dbReference type="NCBIfam" id="TIGR00229">
    <property type="entry name" value="sensory_box"/>
    <property type="match status" value="2"/>
</dbReference>
<dbReference type="Gene3D" id="3.30.565.10">
    <property type="entry name" value="Histidine kinase-like ATPase, C-terminal domain"/>
    <property type="match status" value="1"/>
</dbReference>
<dbReference type="InterPro" id="IPR035965">
    <property type="entry name" value="PAS-like_dom_sf"/>
</dbReference>
<dbReference type="PANTHER" id="PTHR43047">
    <property type="entry name" value="TWO-COMPONENT HISTIDINE PROTEIN KINASE"/>
    <property type="match status" value="1"/>
</dbReference>
<dbReference type="SUPFAM" id="SSF55785">
    <property type="entry name" value="PYP-like sensor domain (PAS domain)"/>
    <property type="match status" value="2"/>
</dbReference>
<evidence type="ECO:0000259" key="8">
    <source>
        <dbReference type="PROSITE" id="PS50110"/>
    </source>
</evidence>
<dbReference type="PANTHER" id="PTHR43047:SF64">
    <property type="entry name" value="HISTIDINE KINASE CONTAINING CHEY-HOMOLOGOUS RECEIVER DOMAIN AND PAS DOMAIN-RELATED"/>
    <property type="match status" value="1"/>
</dbReference>
<dbReference type="EMBL" id="JAUSVS010000012">
    <property type="protein sequence ID" value="MDQ0466586.1"/>
    <property type="molecule type" value="Genomic_DNA"/>
</dbReference>
<dbReference type="Proteomes" id="UP001228905">
    <property type="component" value="Unassembled WGS sequence"/>
</dbReference>
<dbReference type="InterPro" id="IPR001789">
    <property type="entry name" value="Sig_transdc_resp-reg_receiver"/>
</dbReference>
<comment type="catalytic activity">
    <reaction evidence="1">
        <text>ATP + protein L-histidine = ADP + protein N-phospho-L-histidine.</text>
        <dbReference type="EC" id="2.7.13.3"/>
    </reaction>
</comment>
<dbReference type="SUPFAM" id="SSF47384">
    <property type="entry name" value="Homodimeric domain of signal transducing histidine kinase"/>
    <property type="match status" value="1"/>
</dbReference>
<keyword evidence="4" id="KW-0808">Transferase</keyword>
<dbReference type="SUPFAM" id="SSF52172">
    <property type="entry name" value="CheY-like"/>
    <property type="match status" value="1"/>
</dbReference>
<dbReference type="PROSITE" id="PS50109">
    <property type="entry name" value="HIS_KIN"/>
    <property type="match status" value="1"/>
</dbReference>
<dbReference type="InterPro" id="IPR013656">
    <property type="entry name" value="PAS_4"/>
</dbReference>
<dbReference type="Gene3D" id="3.30.450.20">
    <property type="entry name" value="PAS domain"/>
    <property type="match status" value="2"/>
</dbReference>
<dbReference type="PROSITE" id="PS50112">
    <property type="entry name" value="PAS"/>
    <property type="match status" value="1"/>
</dbReference>
<dbReference type="InterPro" id="IPR004358">
    <property type="entry name" value="Sig_transdc_His_kin-like_C"/>
</dbReference>
<dbReference type="Pfam" id="PF08448">
    <property type="entry name" value="PAS_4"/>
    <property type="match status" value="2"/>
</dbReference>
<gene>
    <name evidence="10" type="ORF">QO010_004381</name>
</gene>
<evidence type="ECO:0000256" key="6">
    <source>
        <dbReference type="PROSITE-ProRule" id="PRU00169"/>
    </source>
</evidence>
<keyword evidence="11" id="KW-1185">Reference proteome</keyword>
<dbReference type="RefSeq" id="WP_307352707.1">
    <property type="nucleotide sequence ID" value="NZ_JAUSVS010000012.1"/>
</dbReference>
<feature type="domain" description="Response regulatory" evidence="8">
    <location>
        <begin position="513"/>
        <end position="631"/>
    </location>
</feature>
<feature type="domain" description="Histidine kinase" evidence="7">
    <location>
        <begin position="275"/>
        <end position="492"/>
    </location>
</feature>
<sequence length="640" mass="68630">MSEHGSEAGLEHVGAYFLGVVEASQDCIRVLSLDGHIEYMNRRGQALFGITDYEGHRGKIWGELWPAETRHMLHRAVRDARAGKVASFRAICPTLGGVRKCWDTVVTPVRDGDGQVIRLLATSRDVTAEVETRSFCDTIIDLLPNPLLVKSAADGRYVLVNRAAEDMLGVAAEDILGKSAFDLFPQSEAELFTAEDKAVIAAGSVCISEEEPISVDGELRYFTTKKLATYDDDGPRHLVAMGEDVTNRRAAAQSLQAALEEAQQASRAKSAFLANMSHEIRTPLNGIVAGADMLSRQPLSPKMAELVEIIRSSSGSLQTLLTDILDLARIEAGAVRLEYTPFHLGDLIRSVAALGRLKADEKGVSVTVQIAPELEGEAQGDPTRLRQVITNLVSNAVKFTDAGKVVVTAGLVADGAVRIAVRDSGIGFDDSDKSRIFGRFQQADTSITRRFGGAGLGLAISGQLVELMGGALDCASKPGEGAQFWFDLPMPVRPAQAAAAVEAQEAEFDRPLRILLADDHPINRKVVELMLAGVAEICSVENGAEAVQAFQDGQFDAVLMDMQMPVMDGLSAVRAIRRHELGLGAARTPVIMLTANALPEHVAASAECGADRHLDKPINAEKLLSVLEEVLDQADEAVAA</sequence>
<dbReference type="SUPFAM" id="SSF55874">
    <property type="entry name" value="ATPase domain of HSP90 chaperone/DNA topoisomerase II/histidine kinase"/>
    <property type="match status" value="1"/>
</dbReference>
<dbReference type="InterPro" id="IPR003661">
    <property type="entry name" value="HisK_dim/P_dom"/>
</dbReference>
<dbReference type="CDD" id="cd16922">
    <property type="entry name" value="HATPase_EvgS-ArcB-TorS-like"/>
    <property type="match status" value="1"/>
</dbReference>
<dbReference type="InterPro" id="IPR036097">
    <property type="entry name" value="HisK_dim/P_sf"/>
</dbReference>
<reference evidence="10 11" key="1">
    <citation type="submission" date="2023-07" db="EMBL/GenBank/DDBJ databases">
        <title>Genomic Encyclopedia of Type Strains, Phase IV (KMG-IV): sequencing the most valuable type-strain genomes for metagenomic binning, comparative biology and taxonomic classification.</title>
        <authorList>
            <person name="Goeker M."/>
        </authorList>
    </citation>
    <scope>NUCLEOTIDE SEQUENCE [LARGE SCALE GENOMIC DNA]</scope>
    <source>
        <strain evidence="10 11">DSM 18695</strain>
    </source>
</reference>
<dbReference type="SMART" id="SM00387">
    <property type="entry name" value="HATPase_c"/>
    <property type="match status" value="1"/>
</dbReference>
<comment type="caution">
    <text evidence="10">The sequence shown here is derived from an EMBL/GenBank/DDBJ whole genome shotgun (WGS) entry which is preliminary data.</text>
</comment>
<evidence type="ECO:0000256" key="1">
    <source>
        <dbReference type="ARBA" id="ARBA00000085"/>
    </source>
</evidence>
<accession>A0ABU0IX46</accession>
<evidence type="ECO:0000256" key="3">
    <source>
        <dbReference type="ARBA" id="ARBA00022553"/>
    </source>
</evidence>
<organism evidence="10 11">
    <name type="scientific">Caulobacter ginsengisoli</name>
    <dbReference type="NCBI Taxonomy" id="400775"/>
    <lineage>
        <taxon>Bacteria</taxon>
        <taxon>Pseudomonadati</taxon>
        <taxon>Pseudomonadota</taxon>
        <taxon>Alphaproteobacteria</taxon>
        <taxon>Caulobacterales</taxon>
        <taxon>Caulobacteraceae</taxon>
        <taxon>Caulobacter</taxon>
    </lineage>
</organism>
<dbReference type="Gene3D" id="1.10.287.130">
    <property type="match status" value="1"/>
</dbReference>
<keyword evidence="5" id="KW-0418">Kinase</keyword>
<evidence type="ECO:0000313" key="11">
    <source>
        <dbReference type="Proteomes" id="UP001228905"/>
    </source>
</evidence>
<dbReference type="InterPro" id="IPR036890">
    <property type="entry name" value="HATPase_C_sf"/>
</dbReference>
<dbReference type="CDD" id="cd00130">
    <property type="entry name" value="PAS"/>
    <property type="match status" value="2"/>
</dbReference>
<dbReference type="SMART" id="SM00091">
    <property type="entry name" value="PAS"/>
    <property type="match status" value="2"/>
</dbReference>
<dbReference type="PRINTS" id="PR00344">
    <property type="entry name" value="BCTRLSENSOR"/>
</dbReference>
<dbReference type="EC" id="2.7.13.3" evidence="2"/>
<dbReference type="InterPro" id="IPR000014">
    <property type="entry name" value="PAS"/>
</dbReference>
<evidence type="ECO:0000259" key="7">
    <source>
        <dbReference type="PROSITE" id="PS50109"/>
    </source>
</evidence>
<dbReference type="InterPro" id="IPR005467">
    <property type="entry name" value="His_kinase_dom"/>
</dbReference>
<dbReference type="Pfam" id="PF00072">
    <property type="entry name" value="Response_reg"/>
    <property type="match status" value="1"/>
</dbReference>
<dbReference type="InterPro" id="IPR011006">
    <property type="entry name" value="CheY-like_superfamily"/>
</dbReference>
<dbReference type="SMART" id="SM00388">
    <property type="entry name" value="HisKA"/>
    <property type="match status" value="1"/>
</dbReference>
<proteinExistence type="predicted"/>
<dbReference type="Pfam" id="PF02518">
    <property type="entry name" value="HATPase_c"/>
    <property type="match status" value="1"/>
</dbReference>
<evidence type="ECO:0000259" key="9">
    <source>
        <dbReference type="PROSITE" id="PS50112"/>
    </source>
</evidence>
<dbReference type="Gene3D" id="3.40.50.2300">
    <property type="match status" value="1"/>
</dbReference>
<dbReference type="Pfam" id="PF00512">
    <property type="entry name" value="HisKA"/>
    <property type="match status" value="1"/>
</dbReference>
<evidence type="ECO:0000256" key="5">
    <source>
        <dbReference type="ARBA" id="ARBA00022777"/>
    </source>
</evidence>
<dbReference type="SMART" id="SM00448">
    <property type="entry name" value="REC"/>
    <property type="match status" value="1"/>
</dbReference>
<dbReference type="InterPro" id="IPR003594">
    <property type="entry name" value="HATPase_dom"/>
</dbReference>